<protein>
    <submittedName>
        <fullName evidence="2">Uncharacterized protein</fullName>
    </submittedName>
</protein>
<organism evidence="2 3">
    <name type="scientific">Saccharothrix yanglingensis</name>
    <dbReference type="NCBI Taxonomy" id="659496"/>
    <lineage>
        <taxon>Bacteria</taxon>
        <taxon>Bacillati</taxon>
        <taxon>Actinomycetota</taxon>
        <taxon>Actinomycetes</taxon>
        <taxon>Pseudonocardiales</taxon>
        <taxon>Pseudonocardiaceae</taxon>
        <taxon>Saccharothrix</taxon>
    </lineage>
</organism>
<evidence type="ECO:0000313" key="2">
    <source>
        <dbReference type="EMBL" id="MDQ2584923.1"/>
    </source>
</evidence>
<sequence>MDAKRKNPHTTRTAGWTGLVVAGLGAPAYALCTALIDDGTGPLGFVGDVATLWGRGTQAALVLLGLAVLLALEAALTRGFTSARTKTWAVVPPGAAAGLVAAPLLVLVAVPCLLLLTALAAISDNDSPRDDWIGGL</sequence>
<dbReference type="EMBL" id="NSDM01000005">
    <property type="protein sequence ID" value="MDQ2584923.1"/>
    <property type="molecule type" value="Genomic_DNA"/>
</dbReference>
<proteinExistence type="predicted"/>
<evidence type="ECO:0000313" key="3">
    <source>
        <dbReference type="Proteomes" id="UP001225605"/>
    </source>
</evidence>
<accession>A0ABU0WYI2</accession>
<keyword evidence="3" id="KW-1185">Reference proteome</keyword>
<reference evidence="2 3" key="1">
    <citation type="submission" date="2017-06" db="EMBL/GenBank/DDBJ databases">
        <title>Cultured bacterium strain Saccharothrix yanglingensis Hhs.015.</title>
        <authorList>
            <person name="Xia Y."/>
        </authorList>
    </citation>
    <scope>NUCLEOTIDE SEQUENCE [LARGE SCALE GENOMIC DNA]</scope>
    <source>
        <strain evidence="2 3">Hhs.015</strain>
    </source>
</reference>
<gene>
    <name evidence="2" type="ORF">CKY47_13205</name>
</gene>
<dbReference type="Proteomes" id="UP001225605">
    <property type="component" value="Unassembled WGS sequence"/>
</dbReference>
<comment type="caution">
    <text evidence="2">The sequence shown here is derived from an EMBL/GenBank/DDBJ whole genome shotgun (WGS) entry which is preliminary data.</text>
</comment>
<dbReference type="RefSeq" id="WP_306746079.1">
    <property type="nucleotide sequence ID" value="NZ_NSDM01000005.1"/>
</dbReference>
<keyword evidence="1" id="KW-0472">Membrane</keyword>
<evidence type="ECO:0000256" key="1">
    <source>
        <dbReference type="SAM" id="Phobius"/>
    </source>
</evidence>
<feature type="transmembrane region" description="Helical" evidence="1">
    <location>
        <begin position="56"/>
        <end position="76"/>
    </location>
</feature>
<feature type="transmembrane region" description="Helical" evidence="1">
    <location>
        <begin position="97"/>
        <end position="122"/>
    </location>
</feature>
<keyword evidence="1" id="KW-1133">Transmembrane helix</keyword>
<name>A0ABU0WYI2_9PSEU</name>
<keyword evidence="1" id="KW-0812">Transmembrane</keyword>